<name>A0A4Z2DMN3_SCHJA</name>
<keyword evidence="2" id="KW-1185">Reference proteome</keyword>
<evidence type="ECO:0000313" key="2">
    <source>
        <dbReference type="Proteomes" id="UP000311919"/>
    </source>
</evidence>
<gene>
    <name evidence="1" type="ORF">EWB00_010841</name>
</gene>
<proteinExistence type="predicted"/>
<dbReference type="EMBL" id="SKCS01000087">
    <property type="protein sequence ID" value="TNN17785.1"/>
    <property type="molecule type" value="Genomic_DNA"/>
</dbReference>
<sequence length="183" mass="20193">MLGENMMNAIGEVMVDGVDVICAEYCEAGQFGCVDITDCSVDDGDVIDENRVDVAEAVEVDSNDLVVSELLSINYVHDFDIVSYNLDDFVVLKSADEGVAIKDFHDNGYDVVEDEMIINDVTCKNILYDFGDIVIDSVVVNDDVITEFQEDHHQVGSTKFTVLSNFEPRNCEGAVSSCLNKRL</sequence>
<comment type="caution">
    <text evidence="1">The sequence shown here is derived from an EMBL/GenBank/DDBJ whole genome shotgun (WGS) entry which is preliminary data.</text>
</comment>
<protein>
    <submittedName>
        <fullName evidence="1">Uncharacterized protein</fullName>
    </submittedName>
</protein>
<reference evidence="1 2" key="1">
    <citation type="submission" date="2019-03" db="EMBL/GenBank/DDBJ databases">
        <title>An improved genome assembly of the fluke Schistosoma japonicum.</title>
        <authorList>
            <person name="Hu W."/>
            <person name="Luo F."/>
            <person name="Yin M."/>
            <person name="Mo X."/>
            <person name="Sun C."/>
            <person name="Wu Q."/>
            <person name="Zhu B."/>
            <person name="Xiang M."/>
            <person name="Wang J."/>
            <person name="Wang Y."/>
            <person name="Zhang T."/>
            <person name="Xu B."/>
            <person name="Zheng H."/>
            <person name="Feng Z."/>
        </authorList>
    </citation>
    <scope>NUCLEOTIDE SEQUENCE [LARGE SCALE GENOMIC DNA]</scope>
    <source>
        <strain evidence="1">HuSjv2</strain>
        <tissue evidence="1">Worms</tissue>
    </source>
</reference>
<accession>A0A4Z2DMN3</accession>
<dbReference type="AlphaFoldDB" id="A0A4Z2DMN3"/>
<organism evidence="1 2">
    <name type="scientific">Schistosoma japonicum</name>
    <name type="common">Blood fluke</name>
    <dbReference type="NCBI Taxonomy" id="6182"/>
    <lineage>
        <taxon>Eukaryota</taxon>
        <taxon>Metazoa</taxon>
        <taxon>Spiralia</taxon>
        <taxon>Lophotrochozoa</taxon>
        <taxon>Platyhelminthes</taxon>
        <taxon>Trematoda</taxon>
        <taxon>Digenea</taxon>
        <taxon>Strigeidida</taxon>
        <taxon>Schistosomatoidea</taxon>
        <taxon>Schistosomatidae</taxon>
        <taxon>Schistosoma</taxon>
    </lineage>
</organism>
<evidence type="ECO:0000313" key="1">
    <source>
        <dbReference type="EMBL" id="TNN17785.1"/>
    </source>
</evidence>
<dbReference type="Proteomes" id="UP000311919">
    <property type="component" value="Unassembled WGS sequence"/>
</dbReference>